<evidence type="ECO:0000259" key="1">
    <source>
        <dbReference type="Pfam" id="PF26479"/>
    </source>
</evidence>
<dbReference type="EMBL" id="JAHQXF010000001">
    <property type="protein sequence ID" value="MBV0923905.1"/>
    <property type="molecule type" value="Genomic_DNA"/>
</dbReference>
<proteinExistence type="predicted"/>
<dbReference type="RefSeq" id="WP_162317000.1">
    <property type="nucleotide sequence ID" value="NZ_JAHQXF010000001.1"/>
</dbReference>
<name>A0A8J8C7U5_9EURY</name>
<protein>
    <recommendedName>
        <fullName evidence="1">DUF8152 domain-containing protein</fullName>
    </recommendedName>
</protein>
<dbReference type="InterPro" id="IPR058465">
    <property type="entry name" value="DUF8152"/>
</dbReference>
<evidence type="ECO:0000313" key="3">
    <source>
        <dbReference type="Proteomes" id="UP000766550"/>
    </source>
</evidence>
<evidence type="ECO:0000313" key="2">
    <source>
        <dbReference type="EMBL" id="MBV0923905.1"/>
    </source>
</evidence>
<accession>A0A8J8C7U5</accession>
<dbReference type="AlphaFoldDB" id="A0A8J8C7U5"/>
<organism evidence="2 3">
    <name type="scientific">Haloarcula limicola</name>
    <dbReference type="NCBI Taxonomy" id="1429915"/>
    <lineage>
        <taxon>Archaea</taxon>
        <taxon>Methanobacteriati</taxon>
        <taxon>Methanobacteriota</taxon>
        <taxon>Stenosarchaea group</taxon>
        <taxon>Halobacteria</taxon>
        <taxon>Halobacteriales</taxon>
        <taxon>Haloarculaceae</taxon>
        <taxon>Haloarcula</taxon>
    </lineage>
</organism>
<dbReference type="OrthoDB" id="204708at2157"/>
<sequence length="93" mass="10173">MDEDRLHALHEHLEATGERPVERTASRWLGEAEAIALDAAITDLAPAVRRERVAKVAELLEEFDSTGDEKADEHVDAARSLAADLLAESEPDS</sequence>
<keyword evidence="3" id="KW-1185">Reference proteome</keyword>
<gene>
    <name evidence="2" type="ORF">KTS45_06780</name>
</gene>
<comment type="caution">
    <text evidence="2">The sequence shown here is derived from an EMBL/GenBank/DDBJ whole genome shotgun (WGS) entry which is preliminary data.</text>
</comment>
<dbReference type="Pfam" id="PF26479">
    <property type="entry name" value="DUF8152"/>
    <property type="match status" value="1"/>
</dbReference>
<feature type="domain" description="DUF8152" evidence="1">
    <location>
        <begin position="6"/>
        <end position="90"/>
    </location>
</feature>
<reference evidence="2 3" key="1">
    <citation type="submission" date="2021-06" db="EMBL/GenBank/DDBJ databases">
        <title>New haloarchaea isolates fom saline soil.</title>
        <authorList>
            <person name="Duran-Viseras A."/>
            <person name="Sanchez-Porro C.S."/>
            <person name="Ventosa A."/>
        </authorList>
    </citation>
    <scope>NUCLEOTIDE SEQUENCE [LARGE SCALE GENOMIC DNA]</scope>
    <source>
        <strain evidence="2 3">JCM 183640</strain>
    </source>
</reference>
<dbReference type="Proteomes" id="UP000766550">
    <property type="component" value="Unassembled WGS sequence"/>
</dbReference>